<evidence type="ECO:0000313" key="3">
    <source>
        <dbReference type="EMBL" id="MXP13609.1"/>
    </source>
</evidence>
<protein>
    <recommendedName>
        <fullName evidence="2">Integrase catalytic domain-containing protein</fullName>
    </recommendedName>
</protein>
<organism evidence="3 4">
    <name type="scientific">Allopontixanthobacter confluentis</name>
    <dbReference type="NCBI Taxonomy" id="1849021"/>
    <lineage>
        <taxon>Bacteria</taxon>
        <taxon>Pseudomonadati</taxon>
        <taxon>Pseudomonadota</taxon>
        <taxon>Alphaproteobacteria</taxon>
        <taxon>Sphingomonadales</taxon>
        <taxon>Erythrobacteraceae</taxon>
        <taxon>Allopontixanthobacter</taxon>
    </lineage>
</organism>
<accession>A0A6L7GCC2</accession>
<dbReference type="GO" id="GO:0003676">
    <property type="term" value="F:nucleic acid binding"/>
    <property type="evidence" value="ECO:0007669"/>
    <property type="project" value="InterPro"/>
</dbReference>
<feature type="region of interest" description="Disordered" evidence="1">
    <location>
        <begin position="651"/>
        <end position="701"/>
    </location>
</feature>
<dbReference type="GO" id="GO:0015074">
    <property type="term" value="P:DNA integration"/>
    <property type="evidence" value="ECO:0007669"/>
    <property type="project" value="InterPro"/>
</dbReference>
<evidence type="ECO:0000259" key="2">
    <source>
        <dbReference type="PROSITE" id="PS50994"/>
    </source>
</evidence>
<dbReference type="Proteomes" id="UP000473531">
    <property type="component" value="Unassembled WGS sequence"/>
</dbReference>
<reference evidence="3 4" key="1">
    <citation type="submission" date="2019-12" db="EMBL/GenBank/DDBJ databases">
        <title>Genomic-based taxomic classification of the family Erythrobacteraceae.</title>
        <authorList>
            <person name="Xu L."/>
        </authorList>
    </citation>
    <scope>NUCLEOTIDE SEQUENCE [LARGE SCALE GENOMIC DNA]</scope>
    <source>
        <strain evidence="3 4">KCTC 52259</strain>
    </source>
</reference>
<evidence type="ECO:0000256" key="1">
    <source>
        <dbReference type="SAM" id="MobiDB-lite"/>
    </source>
</evidence>
<feature type="domain" description="Integrase catalytic" evidence="2">
    <location>
        <begin position="271"/>
        <end position="491"/>
    </location>
</feature>
<sequence>MFFVRDVIQHGRKGQFRIVGIHRDAVFLFDLNAVRTVITEHSLEALKSGLGKGKVEFLAGHAFNCRAGHDLSKAQVRRITQRLEQVRDLVVQMPAIFYSPDRGRLVSQASRKFGVSAKTLHKALFQFWHGGMTMDALVPHFERCGAPGKDKPLDTIRGRKPDEGMARAPALTQEMLNAFQRCTDGHYKRNRHVTLAETYNMVLDLLCTRSVTDPETGAPITFVKDPDVAIPTERQFLYWYYKQGRAKSDAKARFGDVRIALRSRARLSYAAQDNPNAGGRFIVDSTKLDVNLVSSTNREIFIGTPTFYIVVDEVTAMIVGFAISLENTSWLAQGVAIFNCLEDKVAFCRRYGIEIAPEDWPVHGMMPIRFLFDRGEARGELATEFARKSGLIVENTSPYRGDLKGICEQRFDLVNETLRPQIPGARDADSGKRGERDPRLNASLNLEEITQVLIHTIIYLNNRVVTGFRQSKAMLAQQVPNIPAAMWNWCLDTGRSALIRFDKDEIGISLLPSGTGSITAQGVCFKGLFYTCERAESEQWFEQVNAAGSQRQISLSYHPWLMDAVYLHVEAGRRPELAVLTPYSQNHAGMSLPEVEQLRLAKRIATQGRQLDQTLLHADYRNQVSHIVQSAVQERIDHLRPRDLKGAREHRALDAASNREDEKERLRLGIAQYDAQSGDPEGGREVQGPPPGDELGDGEAL</sequence>
<keyword evidence="4" id="KW-1185">Reference proteome</keyword>
<comment type="caution">
    <text evidence="3">The sequence shown here is derived from an EMBL/GenBank/DDBJ whole genome shotgun (WGS) entry which is preliminary data.</text>
</comment>
<feature type="compositionally biased region" description="Basic and acidic residues" evidence="1">
    <location>
        <begin position="651"/>
        <end position="667"/>
    </location>
</feature>
<dbReference type="RefSeq" id="WP_160599867.1">
    <property type="nucleotide sequence ID" value="NZ_WTYU01000001.1"/>
</dbReference>
<dbReference type="Gene3D" id="3.30.420.10">
    <property type="entry name" value="Ribonuclease H-like superfamily/Ribonuclease H"/>
    <property type="match status" value="1"/>
</dbReference>
<dbReference type="InterPro" id="IPR001584">
    <property type="entry name" value="Integrase_cat-core"/>
</dbReference>
<proteinExistence type="predicted"/>
<gene>
    <name evidence="3" type="ORF">GRI44_02425</name>
</gene>
<name>A0A6L7GCC2_9SPHN</name>
<dbReference type="OrthoDB" id="5287589at2"/>
<evidence type="ECO:0000313" key="4">
    <source>
        <dbReference type="Proteomes" id="UP000473531"/>
    </source>
</evidence>
<dbReference type="InterPro" id="IPR036397">
    <property type="entry name" value="RNaseH_sf"/>
</dbReference>
<dbReference type="EMBL" id="WTYU01000001">
    <property type="protein sequence ID" value="MXP13609.1"/>
    <property type="molecule type" value="Genomic_DNA"/>
</dbReference>
<dbReference type="AlphaFoldDB" id="A0A6L7GCC2"/>
<dbReference type="PROSITE" id="PS50994">
    <property type="entry name" value="INTEGRASE"/>
    <property type="match status" value="1"/>
</dbReference>